<dbReference type="Proteomes" id="UP000783686">
    <property type="component" value="Unassembled WGS sequence"/>
</dbReference>
<sequence>MFTVIRRLLRLLKPRRCYNIRGHDHLNAKKSAESKKLPLTTKRRHSTAKPKLVFKHSLKKDADCFVGTRYVNGDISSFVDSEACSDCTANTESDQSFDDNVEEPSRNTEKMISKFLDSTMSSIRTSVHSTVEAYNEYVRLKHAIKIIQKLSKESGNEAGLSTETDEMFMVEMTKCLKESTKKLEKEYPRLHSYAHRGIKR</sequence>
<accession>A0A811K7H3</accession>
<proteinExistence type="predicted"/>
<gene>
    <name evidence="1" type="ORF">BOKJ2_LOCUS3834</name>
</gene>
<evidence type="ECO:0000313" key="2">
    <source>
        <dbReference type="Proteomes" id="UP000614601"/>
    </source>
</evidence>
<dbReference type="Proteomes" id="UP000614601">
    <property type="component" value="Unassembled WGS sequence"/>
</dbReference>
<reference evidence="1" key="1">
    <citation type="submission" date="2020-09" db="EMBL/GenBank/DDBJ databases">
        <authorList>
            <person name="Kikuchi T."/>
        </authorList>
    </citation>
    <scope>NUCLEOTIDE SEQUENCE</scope>
    <source>
        <strain evidence="1">SH1</strain>
    </source>
</reference>
<keyword evidence="2" id="KW-1185">Reference proteome</keyword>
<name>A0A811K7H3_9BILA</name>
<dbReference type="EMBL" id="CAJFDH010000002">
    <property type="protein sequence ID" value="CAD5211718.1"/>
    <property type="molecule type" value="Genomic_DNA"/>
</dbReference>
<evidence type="ECO:0000313" key="1">
    <source>
        <dbReference type="EMBL" id="CAD5211718.1"/>
    </source>
</evidence>
<dbReference type="AlphaFoldDB" id="A0A811K7H3"/>
<comment type="caution">
    <text evidence="1">The sequence shown here is derived from an EMBL/GenBank/DDBJ whole genome shotgun (WGS) entry which is preliminary data.</text>
</comment>
<dbReference type="EMBL" id="CAJFCW020000002">
    <property type="protein sequence ID" value="CAG9094178.1"/>
    <property type="molecule type" value="Genomic_DNA"/>
</dbReference>
<organism evidence="1 2">
    <name type="scientific">Bursaphelenchus okinawaensis</name>
    <dbReference type="NCBI Taxonomy" id="465554"/>
    <lineage>
        <taxon>Eukaryota</taxon>
        <taxon>Metazoa</taxon>
        <taxon>Ecdysozoa</taxon>
        <taxon>Nematoda</taxon>
        <taxon>Chromadorea</taxon>
        <taxon>Rhabditida</taxon>
        <taxon>Tylenchina</taxon>
        <taxon>Tylenchomorpha</taxon>
        <taxon>Aphelenchoidea</taxon>
        <taxon>Aphelenchoididae</taxon>
        <taxon>Bursaphelenchus</taxon>
    </lineage>
</organism>
<protein>
    <submittedName>
        <fullName evidence="1">Uncharacterized protein</fullName>
    </submittedName>
</protein>